<dbReference type="OrthoDB" id="186344at2"/>
<keyword evidence="1" id="KW-0808">Transferase</keyword>
<dbReference type="Gene3D" id="3.90.550.10">
    <property type="entry name" value="Spore Coat Polysaccharide Biosynthesis Protein SpsA, Chain A"/>
    <property type="match status" value="1"/>
</dbReference>
<dbReference type="EMBL" id="CYZX01000014">
    <property type="protein sequence ID" value="CUO72230.1"/>
    <property type="molecule type" value="Genomic_DNA"/>
</dbReference>
<dbReference type="GO" id="GO:0016740">
    <property type="term" value="F:transferase activity"/>
    <property type="evidence" value="ECO:0007669"/>
    <property type="project" value="UniProtKB-KW"/>
</dbReference>
<dbReference type="SUPFAM" id="SSF53448">
    <property type="entry name" value="Nucleotide-diphospho-sugar transferases"/>
    <property type="match status" value="1"/>
</dbReference>
<evidence type="ECO:0000313" key="1">
    <source>
        <dbReference type="EMBL" id="CUO72230.1"/>
    </source>
</evidence>
<evidence type="ECO:0000313" key="2">
    <source>
        <dbReference type="Proteomes" id="UP000095594"/>
    </source>
</evidence>
<proteinExistence type="predicted"/>
<sequence>MKKSVFCAVVSKTRLIQGIACFLSLYETLDDFVIYVLCVDNKCYEFLKKVNFDRLRLFTISQLNRADLIDLEDKRLLNQYCWTLKPGFIRYIFEMDNSIERVTYIDSDLFFLQDVRIIFENQPEASVLLSSGEIFLPMYSKEFNQYMQYLTGKYNSGFISFKNDINGIECVKWWDKKCIESCTANPEDNKFGDQKYLEDMPFLFKDVEEITTPGINIGHWNYPKYRFSVKDNNIMVNNDKLIFYHFSGFRIVNKNDIRQIHEEDRINQPFIYEIYRKLLTNLIDEVEKIDPTFIEYKTVAEVEDN</sequence>
<protein>
    <submittedName>
        <fullName evidence="1">Nucleotide-diphospho-sugar transferase</fullName>
    </submittedName>
</protein>
<gene>
    <name evidence="1" type="ORF">ERS852471_02125</name>
</gene>
<accession>A0A174HGH7</accession>
<dbReference type="InterPro" id="IPR029044">
    <property type="entry name" value="Nucleotide-diphossugar_trans"/>
</dbReference>
<name>A0A174HGH7_9CLOT</name>
<dbReference type="Proteomes" id="UP000095594">
    <property type="component" value="Unassembled WGS sequence"/>
</dbReference>
<organism evidence="1 2">
    <name type="scientific">Clostridium disporicum</name>
    <dbReference type="NCBI Taxonomy" id="84024"/>
    <lineage>
        <taxon>Bacteria</taxon>
        <taxon>Bacillati</taxon>
        <taxon>Bacillota</taxon>
        <taxon>Clostridia</taxon>
        <taxon>Eubacteriales</taxon>
        <taxon>Clostridiaceae</taxon>
        <taxon>Clostridium</taxon>
    </lineage>
</organism>
<reference evidence="1 2" key="1">
    <citation type="submission" date="2015-09" db="EMBL/GenBank/DDBJ databases">
        <authorList>
            <consortium name="Pathogen Informatics"/>
        </authorList>
    </citation>
    <scope>NUCLEOTIDE SEQUENCE [LARGE SCALE GENOMIC DNA]</scope>
    <source>
        <strain evidence="1 2">2789STDY5834856</strain>
    </source>
</reference>
<dbReference type="AlphaFoldDB" id="A0A174HGH7"/>
<dbReference type="RefSeq" id="WP_055266397.1">
    <property type="nucleotide sequence ID" value="NZ_CABIXQ010000014.1"/>
</dbReference>